<feature type="compositionally biased region" description="Polar residues" evidence="1">
    <location>
        <begin position="214"/>
        <end position="228"/>
    </location>
</feature>
<keyword evidence="3" id="KW-1185">Reference proteome</keyword>
<accession>A0A4Y9Z6G1</accession>
<proteinExistence type="predicted"/>
<organism evidence="2 3">
    <name type="scientific">Dentipellis fragilis</name>
    <dbReference type="NCBI Taxonomy" id="205917"/>
    <lineage>
        <taxon>Eukaryota</taxon>
        <taxon>Fungi</taxon>
        <taxon>Dikarya</taxon>
        <taxon>Basidiomycota</taxon>
        <taxon>Agaricomycotina</taxon>
        <taxon>Agaricomycetes</taxon>
        <taxon>Russulales</taxon>
        <taxon>Hericiaceae</taxon>
        <taxon>Dentipellis</taxon>
    </lineage>
</organism>
<evidence type="ECO:0000313" key="3">
    <source>
        <dbReference type="Proteomes" id="UP000298327"/>
    </source>
</evidence>
<feature type="region of interest" description="Disordered" evidence="1">
    <location>
        <begin position="214"/>
        <end position="237"/>
    </location>
</feature>
<dbReference type="Proteomes" id="UP000298327">
    <property type="component" value="Unassembled WGS sequence"/>
</dbReference>
<sequence>MQHRRKKRPKPNFLVASRNTQHISPLFDFGFDMHHIPSPSGVPYFGFPNADNMRRATEIAKAEKVRSVRASAEEIWSGEAAARAGVRSGADATVEHGLGIGSPQRQRNAPSVGVPHTRRVEVRARSGGSAGGRRWKVTSDMTSKEHADYNKLLGMPKLDDEIKRECSVEETSLVHGLTRNKRWKESSALVPDAPAALQFPAFEVAYMLDSDPASISRSQTHTSTGDSRTLQHPEEAEEETVVMYIDESGDENDKDNEVELAVLPTLTSKQREYLESVGFFGMLEGKARAMEEKFRWEVEKQMMAHWRGAVQRRIQREVGKELRDKCQAQVQDIFEKHMGNHFLRVVAEEWGVKLGHEELPYLRDVGFPERVDEIRADVVGERYPGDSFLRPGNRRREGHWNNRRGDETKRRVAEEMRCLLEIFRGHAGSNKYFGAGSRPWVYPTTCW</sequence>
<dbReference type="OrthoDB" id="10467782at2759"/>
<evidence type="ECO:0000313" key="2">
    <source>
        <dbReference type="EMBL" id="TFY69381.1"/>
    </source>
</evidence>
<comment type="caution">
    <text evidence="2">The sequence shown here is derived from an EMBL/GenBank/DDBJ whole genome shotgun (WGS) entry which is preliminary data.</text>
</comment>
<reference evidence="2 3" key="1">
    <citation type="submission" date="2019-02" db="EMBL/GenBank/DDBJ databases">
        <title>Genome sequencing of the rare red list fungi Dentipellis fragilis.</title>
        <authorList>
            <person name="Buettner E."/>
            <person name="Kellner H."/>
        </authorList>
    </citation>
    <scope>NUCLEOTIDE SEQUENCE [LARGE SCALE GENOMIC DNA]</scope>
    <source>
        <strain evidence="2 3">DSM 105465</strain>
    </source>
</reference>
<gene>
    <name evidence="2" type="ORF">EVG20_g3172</name>
</gene>
<name>A0A4Y9Z6G1_9AGAM</name>
<evidence type="ECO:0000256" key="1">
    <source>
        <dbReference type="SAM" id="MobiDB-lite"/>
    </source>
</evidence>
<protein>
    <submittedName>
        <fullName evidence="2">Uncharacterized protein</fullName>
    </submittedName>
</protein>
<dbReference type="AlphaFoldDB" id="A0A4Y9Z6G1"/>
<dbReference type="EMBL" id="SEOQ01000138">
    <property type="protein sequence ID" value="TFY69381.1"/>
    <property type="molecule type" value="Genomic_DNA"/>
</dbReference>